<dbReference type="Gene3D" id="1.20.120.720">
    <property type="entry name" value="Myosin VI head, motor domain, U50 subdomain"/>
    <property type="match status" value="1"/>
</dbReference>
<dbReference type="AlphaFoldDB" id="T1GU35"/>
<keyword evidence="1" id="KW-0547">Nucleotide-binding</keyword>
<dbReference type="GO" id="GO:0016459">
    <property type="term" value="C:myosin complex"/>
    <property type="evidence" value="ECO:0007669"/>
    <property type="project" value="UniProtKB-KW"/>
</dbReference>
<evidence type="ECO:0000259" key="7">
    <source>
        <dbReference type="PROSITE" id="PS51456"/>
    </source>
</evidence>
<dbReference type="GO" id="GO:0051015">
    <property type="term" value="F:actin filament binding"/>
    <property type="evidence" value="ECO:0007669"/>
    <property type="project" value="TreeGrafter"/>
</dbReference>
<dbReference type="EMBL" id="CAQQ02003424">
    <property type="status" value="NOT_ANNOTATED_CDS"/>
    <property type="molecule type" value="Genomic_DNA"/>
</dbReference>
<dbReference type="GO" id="GO:0000146">
    <property type="term" value="F:microfilament motor activity"/>
    <property type="evidence" value="ECO:0007669"/>
    <property type="project" value="TreeGrafter"/>
</dbReference>
<evidence type="ECO:0000256" key="4">
    <source>
        <dbReference type="ARBA" id="ARBA00023175"/>
    </source>
</evidence>
<dbReference type="STRING" id="36166.T1GU35"/>
<comment type="similarity">
    <text evidence="6">Belongs to the TRAFAC class myosin-kinesin ATPase superfamily. Myosin family.</text>
</comment>
<evidence type="ECO:0000256" key="1">
    <source>
        <dbReference type="ARBA" id="ARBA00022741"/>
    </source>
</evidence>
<dbReference type="GO" id="GO:0005524">
    <property type="term" value="F:ATP binding"/>
    <property type="evidence" value="ECO:0007669"/>
    <property type="project" value="UniProtKB-KW"/>
</dbReference>
<evidence type="ECO:0000313" key="8">
    <source>
        <dbReference type="EnsemblMetazoa" id="MESCA007237-PA"/>
    </source>
</evidence>
<reference evidence="9" key="1">
    <citation type="submission" date="2013-02" db="EMBL/GenBank/DDBJ databases">
        <authorList>
            <person name="Hughes D."/>
        </authorList>
    </citation>
    <scope>NUCLEOTIDE SEQUENCE</scope>
    <source>
        <strain>Durham</strain>
        <strain evidence="9">NC isolate 2 -- Noor lab</strain>
    </source>
</reference>
<dbReference type="GO" id="GO:0007015">
    <property type="term" value="P:actin filament organization"/>
    <property type="evidence" value="ECO:0007669"/>
    <property type="project" value="TreeGrafter"/>
</dbReference>
<keyword evidence="9" id="KW-1185">Reference proteome</keyword>
<dbReference type="GO" id="GO:0006897">
    <property type="term" value="P:endocytosis"/>
    <property type="evidence" value="ECO:0007669"/>
    <property type="project" value="TreeGrafter"/>
</dbReference>
<evidence type="ECO:0000313" key="9">
    <source>
        <dbReference type="Proteomes" id="UP000015102"/>
    </source>
</evidence>
<sequence>MFQSKLPLVQCLFPEGNPKRSSKKPTTLSSNLRVQLQTLLSLVKNRRNHYVFCIKPNENKQSRTFDMALVQHQVRYMSLMPLVNLYRSGHCFHMTHVKFFNRYKLLNRLTWPNFNHGSLIEGIALIIGSVPLPAPEFTIGSKNVFIRSPRTLFRMQQRNHRKFILTLNLKQILDHKL</sequence>
<feature type="domain" description="Myosin motor" evidence="7">
    <location>
        <begin position="1"/>
        <end position="160"/>
    </location>
</feature>
<dbReference type="Gene3D" id="1.20.58.530">
    <property type="match status" value="1"/>
</dbReference>
<dbReference type="GO" id="GO:0005902">
    <property type="term" value="C:microvillus"/>
    <property type="evidence" value="ECO:0007669"/>
    <property type="project" value="TreeGrafter"/>
</dbReference>
<feature type="region of interest" description="Actin-binding" evidence="6">
    <location>
        <begin position="36"/>
        <end position="58"/>
    </location>
</feature>
<evidence type="ECO:0000256" key="5">
    <source>
        <dbReference type="ARBA" id="ARBA00023203"/>
    </source>
</evidence>
<dbReference type="GO" id="GO:0030048">
    <property type="term" value="P:actin filament-based movement"/>
    <property type="evidence" value="ECO:0007669"/>
    <property type="project" value="TreeGrafter"/>
</dbReference>
<dbReference type="InterPro" id="IPR027417">
    <property type="entry name" value="P-loop_NTPase"/>
</dbReference>
<keyword evidence="4" id="KW-0505">Motor protein</keyword>
<dbReference type="PANTHER" id="PTHR13140:SF802">
    <property type="entry name" value="UNCONVENTIONAL MYOSIN-IB ISOFORM X1"/>
    <property type="match status" value="1"/>
</dbReference>
<dbReference type="EnsemblMetazoa" id="MESCA007237-RA">
    <property type="protein sequence ID" value="MESCA007237-PA"/>
    <property type="gene ID" value="MESCA007237"/>
</dbReference>
<organism evidence="8 9">
    <name type="scientific">Megaselia scalaris</name>
    <name type="common">Humpbacked fly</name>
    <name type="synonym">Phora scalaris</name>
    <dbReference type="NCBI Taxonomy" id="36166"/>
    <lineage>
        <taxon>Eukaryota</taxon>
        <taxon>Metazoa</taxon>
        <taxon>Ecdysozoa</taxon>
        <taxon>Arthropoda</taxon>
        <taxon>Hexapoda</taxon>
        <taxon>Insecta</taxon>
        <taxon>Pterygota</taxon>
        <taxon>Neoptera</taxon>
        <taxon>Endopterygota</taxon>
        <taxon>Diptera</taxon>
        <taxon>Brachycera</taxon>
        <taxon>Muscomorpha</taxon>
        <taxon>Platypezoidea</taxon>
        <taxon>Phoridae</taxon>
        <taxon>Megaseliini</taxon>
        <taxon>Megaselia</taxon>
    </lineage>
</organism>
<dbReference type="PANTHER" id="PTHR13140">
    <property type="entry name" value="MYOSIN"/>
    <property type="match status" value="1"/>
</dbReference>
<dbReference type="InterPro" id="IPR001609">
    <property type="entry name" value="Myosin_head_motor_dom-like"/>
</dbReference>
<evidence type="ECO:0000256" key="6">
    <source>
        <dbReference type="PROSITE-ProRule" id="PRU00782"/>
    </source>
</evidence>
<name>T1GU35_MEGSC</name>
<reference evidence="8" key="2">
    <citation type="submission" date="2015-06" db="UniProtKB">
        <authorList>
            <consortium name="EnsemblMetazoa"/>
        </authorList>
    </citation>
    <scope>IDENTIFICATION</scope>
</reference>
<dbReference type="OMA" id="CMAHLAR"/>
<protein>
    <recommendedName>
        <fullName evidence="7">Myosin motor domain-containing protein</fullName>
    </recommendedName>
</protein>
<dbReference type="Pfam" id="PF00063">
    <property type="entry name" value="Myosin_head"/>
    <property type="match status" value="1"/>
</dbReference>
<evidence type="ECO:0000256" key="3">
    <source>
        <dbReference type="ARBA" id="ARBA00023123"/>
    </source>
</evidence>
<dbReference type="Proteomes" id="UP000015102">
    <property type="component" value="Unassembled WGS sequence"/>
</dbReference>
<dbReference type="SUPFAM" id="SSF52540">
    <property type="entry name" value="P-loop containing nucleoside triphosphate hydrolases"/>
    <property type="match status" value="1"/>
</dbReference>
<dbReference type="EMBL" id="CAQQ02003425">
    <property type="status" value="NOT_ANNOTATED_CDS"/>
    <property type="molecule type" value="Genomic_DNA"/>
</dbReference>
<dbReference type="InterPro" id="IPR036961">
    <property type="entry name" value="Kinesin_motor_dom_sf"/>
</dbReference>
<dbReference type="GO" id="GO:0005886">
    <property type="term" value="C:plasma membrane"/>
    <property type="evidence" value="ECO:0007669"/>
    <property type="project" value="TreeGrafter"/>
</dbReference>
<dbReference type="EMBL" id="CAQQ02003423">
    <property type="status" value="NOT_ANNOTATED_CDS"/>
    <property type="molecule type" value="Genomic_DNA"/>
</dbReference>
<dbReference type="HOGENOM" id="CLU_1519593_0_0_1"/>
<dbReference type="GO" id="GO:0005737">
    <property type="term" value="C:cytoplasm"/>
    <property type="evidence" value="ECO:0007669"/>
    <property type="project" value="TreeGrafter"/>
</dbReference>
<proteinExistence type="inferred from homology"/>
<accession>T1GU35</accession>
<comment type="caution">
    <text evidence="6">Lacks conserved residue(s) required for the propagation of feature annotation.</text>
</comment>
<evidence type="ECO:0000256" key="2">
    <source>
        <dbReference type="ARBA" id="ARBA00022840"/>
    </source>
</evidence>
<keyword evidence="5 6" id="KW-0009">Actin-binding</keyword>
<dbReference type="PROSITE" id="PS51456">
    <property type="entry name" value="MYOSIN_MOTOR"/>
    <property type="match status" value="1"/>
</dbReference>
<keyword evidence="3 6" id="KW-0518">Myosin</keyword>
<dbReference type="Gene3D" id="3.40.850.10">
    <property type="entry name" value="Kinesin motor domain"/>
    <property type="match status" value="1"/>
</dbReference>
<keyword evidence="2" id="KW-0067">ATP-binding</keyword>